<evidence type="ECO:0000256" key="6">
    <source>
        <dbReference type="ARBA" id="ARBA00023054"/>
    </source>
</evidence>
<feature type="compositionally biased region" description="Basic and acidic residues" evidence="15">
    <location>
        <begin position="798"/>
        <end position="813"/>
    </location>
</feature>
<evidence type="ECO:0000256" key="10">
    <source>
        <dbReference type="ARBA" id="ARBA00023242"/>
    </source>
</evidence>
<keyword evidence="4" id="KW-0677">Repeat</keyword>
<dbReference type="Pfam" id="PF25398">
    <property type="entry name" value="CUX1_N"/>
    <property type="match status" value="1"/>
</dbReference>
<feature type="region of interest" description="Disordered" evidence="15">
    <location>
        <begin position="1131"/>
        <end position="1237"/>
    </location>
</feature>
<evidence type="ECO:0000256" key="9">
    <source>
        <dbReference type="ARBA" id="ARBA00023163"/>
    </source>
</evidence>
<dbReference type="InterPro" id="IPR001356">
    <property type="entry name" value="HD"/>
</dbReference>
<feature type="region of interest" description="Disordered" evidence="15">
    <location>
        <begin position="453"/>
        <end position="487"/>
    </location>
</feature>
<feature type="region of interest" description="Disordered" evidence="15">
    <location>
        <begin position="867"/>
        <end position="1001"/>
    </location>
</feature>
<keyword evidence="3" id="KW-0597">Phosphoprotein</keyword>
<feature type="compositionally biased region" description="Acidic residues" evidence="15">
    <location>
        <begin position="1532"/>
        <end position="1544"/>
    </location>
</feature>
<evidence type="ECO:0000256" key="13">
    <source>
        <dbReference type="RuleBase" id="RU361129"/>
    </source>
</evidence>
<feature type="compositionally biased region" description="Basic and acidic residues" evidence="15">
    <location>
        <begin position="33"/>
        <end position="51"/>
    </location>
</feature>
<feature type="compositionally biased region" description="Polar residues" evidence="15">
    <location>
        <begin position="1587"/>
        <end position="1599"/>
    </location>
</feature>
<dbReference type="SUPFAM" id="SSF47413">
    <property type="entry name" value="lambda repressor-like DNA-binding domains"/>
    <property type="match status" value="3"/>
</dbReference>
<feature type="compositionally biased region" description="Basic and acidic residues" evidence="15">
    <location>
        <begin position="1567"/>
        <end position="1585"/>
    </location>
</feature>
<dbReference type="FunFam" id="1.10.260.40:FF:000027">
    <property type="entry name" value="Homeobox protein cut-like"/>
    <property type="match status" value="1"/>
</dbReference>
<feature type="compositionally biased region" description="Polar residues" evidence="15">
    <location>
        <begin position="570"/>
        <end position="587"/>
    </location>
</feature>
<dbReference type="OrthoDB" id="10257567at2759"/>
<dbReference type="InterPro" id="IPR057476">
    <property type="entry name" value="Cux_N"/>
</dbReference>
<feature type="compositionally biased region" description="Pro residues" evidence="15">
    <location>
        <begin position="1211"/>
        <end position="1228"/>
    </location>
</feature>
<feature type="coiled-coil region" evidence="14">
    <location>
        <begin position="112"/>
        <end position="358"/>
    </location>
</feature>
<dbReference type="OMA" id="LESKPYH"/>
<dbReference type="FunFam" id="1.10.260.40:FF:000004">
    <property type="entry name" value="Cut-like homeobox 1a"/>
    <property type="match status" value="1"/>
</dbReference>
<feature type="compositionally biased region" description="Polar residues" evidence="15">
    <location>
        <begin position="913"/>
        <end position="927"/>
    </location>
</feature>
<organism evidence="18 19">
    <name type="scientific">Biomphalaria glabrata</name>
    <name type="common">Bloodfluke planorb</name>
    <name type="synonym">Freshwater snail</name>
    <dbReference type="NCBI Taxonomy" id="6526"/>
    <lineage>
        <taxon>Eukaryota</taxon>
        <taxon>Metazoa</taxon>
        <taxon>Spiralia</taxon>
        <taxon>Lophotrochozoa</taxon>
        <taxon>Mollusca</taxon>
        <taxon>Gastropoda</taxon>
        <taxon>Heterobranchia</taxon>
        <taxon>Euthyneura</taxon>
        <taxon>Panpulmonata</taxon>
        <taxon>Hygrophila</taxon>
        <taxon>Lymnaeoidea</taxon>
        <taxon>Planorbidae</taxon>
        <taxon>Biomphalaria</taxon>
    </lineage>
</organism>
<feature type="compositionally biased region" description="Polar residues" evidence="15">
    <location>
        <begin position="1137"/>
        <end position="1146"/>
    </location>
</feature>
<dbReference type="PANTHER" id="PTHR14043">
    <property type="entry name" value="CCAAT DISPLACEMENT PROTEIN-RELATED"/>
    <property type="match status" value="1"/>
</dbReference>
<keyword evidence="10 11" id="KW-0539">Nucleus</keyword>
<feature type="DNA-binding region" description="Homeobox" evidence="11">
    <location>
        <begin position="1393"/>
        <end position="1452"/>
    </location>
</feature>
<dbReference type="Pfam" id="PF00046">
    <property type="entry name" value="Homeodomain"/>
    <property type="match status" value="1"/>
</dbReference>
<keyword evidence="5 13" id="KW-0805">Transcription regulation</keyword>
<dbReference type="CDD" id="cd00086">
    <property type="entry name" value="homeodomain"/>
    <property type="match status" value="1"/>
</dbReference>
<evidence type="ECO:0000256" key="3">
    <source>
        <dbReference type="ARBA" id="ARBA00022553"/>
    </source>
</evidence>
<feature type="region of interest" description="Disordered" evidence="15">
    <location>
        <begin position="546"/>
        <end position="593"/>
    </location>
</feature>
<keyword evidence="7 11" id="KW-0238">DNA-binding</keyword>
<feature type="compositionally biased region" description="Low complexity" evidence="15">
    <location>
        <begin position="1694"/>
        <end position="1708"/>
    </location>
</feature>
<keyword evidence="6 14" id="KW-0175">Coiled coil</keyword>
<feature type="region of interest" description="Disordered" evidence="15">
    <location>
        <begin position="30"/>
        <end position="51"/>
    </location>
</feature>
<gene>
    <name evidence="19" type="primary">LOC106067975</name>
</gene>
<sequence>MAANMQSMCQYWKNFDLQELQRELDTTATDLANRQDESEGSRKRLVEQSRDFKKNTPEDIRKVVAPLLKSFQVEIDSLSKRSKAAEAAFLSVYKKLIDLPDPVSVLEHAQTLQKKAQKVQDLEIENKQLRETLEEYNHEFAEVKNQEVTIKQLKEKLKEHEERIEATAQSRAKEKERELQRVFAEKERSLQETQLSVAKKLGEAEQQITSLHAALESAQSELFEVKAKYDEATTAKSDEMEMVMADLDRANERAANAERQVERLRLQLSQVTESLSLQAEGSKGHLSLTSEQVMDNLKRSTQEMELAAKEKEIAQLVEDVQRLQASLNKLRESTSEQVERLEKELSSKNMAFRALEEKLRSQEDYEEVKRELRVLKSIEFANAYTGPEEGKTLEMLLLEKNKSLQTESTHLKVVNAGLTESPTTSPSTITTTTTSSSIKWSALTKLSSSIPSSSTTAAEASLTPSQPLALDRSSSSSSTSSSKSDSVSRTVALVASNGAISSPPVSAVSAVKQEVPSPVSSTPRLPPYQPIDSIVGYSGSDSFLYRMPSTPSSGRHSPNTNCKLSPDIPTPSQTPHANSLPPQSSITLPPHLDPRNFAPPMSPFYGFPGSPFHPAFLPLNMVKSEVNTSPGGLDTGYVAKNVRELLSIHNIGQRLFAKHVLGLSQGTVSELLSKPKSWDKLTEKGRESYRKMHAWATDENNIMALKAISPKKGTQPLTPNNSYKEKEDSVTEERIANILNEAQVAMHMKKSMEQQQVANAVVSSIYHHELSKMGGAPPGLTMISPTMPPTSLSNGPHYPRDGSRKSRDSESRQHMSSSAQEEAASAQELVSRIYRRELENLKKAADAAGNIAASAMYSKELSRLNNSVTISSSSRHQQNSPPSPPQAESPQSPLALDCRSTRPNGLRLKTEPPDSTSEELASQTNNYGAIDLSKPSSQSGSTPDSSPSSESGRHAGSAFFLVRPRGLGVNGHDSNVSNSPLTPTPQQQQNSMGGPRYGSVPPAECLSPLQRMQNIANSLTTRPPAGMPNTKPLRAVLPPITQEEFDRYANMNTDDLVKKVKETLSQYSISQRLFGESVLGLSQGSVSDLLARPKPWHMLTQKGREPFIRMQIFLEDADSIPKLVASQYRIPPDKLMRSNSRGSTEPESPCDLPVHSRSQGSSLPQHPAPPPLLASQPPAALTNPSLRPSTPDSPSSPSPQPSPALSAPRHYPLPPPSLPHSPILPSPTTPTIVGGRLVPPPLLPPTLPLGLGPPALPLPEHFFSSDQVMLQRAWSTFAYPSSMLEVIAMTSEIDTLSLTSRVKDVLQFHNLGQKLFGEAVLGLSQGSVSELLSKPKPWHMLSIKGREPFIKMHLWLLDPQNVEHLKLYQTQMKAHRRRKSSLEDRNFDSPTQPKRPRVFFTEDQKDSLRQAYAQDPYPNQSTIETLAKSLNVGVKTVINWFHNHRMRAKQQHHAGGESNIKSEPDESSNQSDISSMSGDVTSNLPSGQFYHGGITPTELNQWMFPQFEPMSLMHKLPPGHDDEDNKENNGGLEDDEDDLDEPDGMDATSSNNNNNLKVKEEEEENRESESRERRPSGEMKSEDGLKSNASSESCLDSRTSAAVSSSNSGAAGSVNKRKRSNPQRIFEGAQLDRTFGMDKSQGLIDETAELLRNSESSDSGSNSSGEEKQVYIKPSHCHLNGEQDTLSHYNCEDASATSSGASGSCVSSRHTFESGSVHRIQRIEKIQKAIKSPVEHWDDDDEDEDRSRSLSSIQKLQKHIETNSTHEDWDIL</sequence>
<keyword evidence="9 13" id="KW-0804">Transcription</keyword>
<evidence type="ECO:0000256" key="11">
    <source>
        <dbReference type="PROSITE-ProRule" id="PRU00108"/>
    </source>
</evidence>
<evidence type="ECO:0000256" key="5">
    <source>
        <dbReference type="ARBA" id="ARBA00023015"/>
    </source>
</evidence>
<keyword evidence="8 11" id="KW-0371">Homeobox</keyword>
<evidence type="ECO:0000313" key="18">
    <source>
        <dbReference type="Proteomes" id="UP001165740"/>
    </source>
</evidence>
<evidence type="ECO:0000256" key="8">
    <source>
        <dbReference type="ARBA" id="ARBA00023155"/>
    </source>
</evidence>
<feature type="compositionally biased region" description="Low complexity" evidence="15">
    <location>
        <begin position="421"/>
        <end position="434"/>
    </location>
</feature>
<evidence type="ECO:0000256" key="2">
    <source>
        <dbReference type="ARBA" id="ARBA00008190"/>
    </source>
</evidence>
<dbReference type="InterPro" id="IPR003350">
    <property type="entry name" value="CUT_dom"/>
</dbReference>
<dbReference type="SMART" id="SM00389">
    <property type="entry name" value="HOX"/>
    <property type="match status" value="1"/>
</dbReference>
<evidence type="ECO:0000259" key="17">
    <source>
        <dbReference type="PROSITE" id="PS51042"/>
    </source>
</evidence>
<feature type="compositionally biased region" description="Polar residues" evidence="15">
    <location>
        <begin position="1467"/>
        <end position="1486"/>
    </location>
</feature>
<dbReference type="PROSITE" id="PS50071">
    <property type="entry name" value="HOMEOBOX_2"/>
    <property type="match status" value="1"/>
</dbReference>
<evidence type="ECO:0000256" key="14">
    <source>
        <dbReference type="SAM" id="Coils"/>
    </source>
</evidence>
<dbReference type="SMART" id="SM01109">
    <property type="entry name" value="CUT"/>
    <property type="match status" value="3"/>
</dbReference>
<feature type="region of interest" description="Disordered" evidence="15">
    <location>
        <begin position="1447"/>
        <end position="1492"/>
    </location>
</feature>
<dbReference type="Gene3D" id="1.10.10.60">
    <property type="entry name" value="Homeodomain-like"/>
    <property type="match status" value="1"/>
</dbReference>
<feature type="compositionally biased region" description="Low complexity" evidence="15">
    <location>
        <begin position="1173"/>
        <end position="1193"/>
    </location>
</feature>
<dbReference type="GO" id="GO:0000981">
    <property type="term" value="F:DNA-binding transcription factor activity, RNA polymerase II-specific"/>
    <property type="evidence" value="ECO:0007669"/>
    <property type="project" value="InterPro"/>
</dbReference>
<evidence type="ECO:0000256" key="7">
    <source>
        <dbReference type="ARBA" id="ARBA00023125"/>
    </source>
</evidence>
<feature type="compositionally biased region" description="Low complexity" evidence="15">
    <location>
        <begin position="871"/>
        <end position="880"/>
    </location>
</feature>
<feature type="compositionally biased region" description="Polar residues" evidence="15">
    <location>
        <begin position="972"/>
        <end position="992"/>
    </location>
</feature>
<feature type="domain" description="CUT" evidence="17">
    <location>
        <begin position="1284"/>
        <end position="1371"/>
    </location>
</feature>
<dbReference type="InterPro" id="IPR017970">
    <property type="entry name" value="Homeobox_CS"/>
</dbReference>
<protein>
    <recommendedName>
        <fullName evidence="13">Homeobox protein cut-like</fullName>
    </recommendedName>
</protein>
<comment type="subcellular location">
    <subcellularLocation>
        <location evidence="1 11 12">Nucleus</location>
    </subcellularLocation>
</comment>
<proteinExistence type="inferred from homology"/>
<reference evidence="19" key="1">
    <citation type="submission" date="2025-08" db="UniProtKB">
        <authorList>
            <consortium name="RefSeq"/>
        </authorList>
    </citation>
    <scope>IDENTIFICATION</scope>
</reference>
<evidence type="ECO:0000256" key="15">
    <source>
        <dbReference type="SAM" id="MobiDB-lite"/>
    </source>
</evidence>
<dbReference type="GO" id="GO:0000977">
    <property type="term" value="F:RNA polymerase II transcription regulatory region sequence-specific DNA binding"/>
    <property type="evidence" value="ECO:0007669"/>
    <property type="project" value="TreeGrafter"/>
</dbReference>
<dbReference type="Gene3D" id="1.10.260.40">
    <property type="entry name" value="lambda repressor-like DNA-binding domains"/>
    <property type="match status" value="3"/>
</dbReference>
<feature type="region of interest" description="Disordered" evidence="15">
    <location>
        <begin position="1375"/>
        <end position="1400"/>
    </location>
</feature>
<feature type="region of interest" description="Disordered" evidence="15">
    <location>
        <begin position="776"/>
        <end position="824"/>
    </location>
</feature>
<dbReference type="SUPFAM" id="SSF46689">
    <property type="entry name" value="Homeodomain-like"/>
    <property type="match status" value="1"/>
</dbReference>
<feature type="compositionally biased region" description="Low complexity" evidence="15">
    <location>
        <begin position="933"/>
        <end position="950"/>
    </location>
</feature>
<dbReference type="GO" id="GO:0005634">
    <property type="term" value="C:nucleus"/>
    <property type="evidence" value="ECO:0007669"/>
    <property type="project" value="UniProtKB-SubCell"/>
</dbReference>
<feature type="compositionally biased region" description="Polar residues" evidence="15">
    <location>
        <begin position="549"/>
        <end position="563"/>
    </location>
</feature>
<dbReference type="FunFam" id="1.10.260.40:FF:000010">
    <property type="entry name" value="Cut-like homeobox 1a"/>
    <property type="match status" value="1"/>
</dbReference>
<comment type="similarity">
    <text evidence="2 13">Belongs to the CUT homeobox family.</text>
</comment>
<dbReference type="InterPro" id="IPR009057">
    <property type="entry name" value="Homeodomain-like_sf"/>
</dbReference>
<feature type="compositionally biased region" description="Low complexity" evidence="15">
    <location>
        <begin position="1653"/>
        <end position="1664"/>
    </location>
</feature>
<dbReference type="PROSITE" id="PS51042">
    <property type="entry name" value="CUT"/>
    <property type="match status" value="3"/>
</dbReference>
<feature type="region of interest" description="Disordered" evidence="15">
    <location>
        <begin position="1513"/>
        <end position="1717"/>
    </location>
</feature>
<feature type="compositionally biased region" description="Low complexity" evidence="15">
    <location>
        <begin position="1545"/>
        <end position="1556"/>
    </location>
</feature>
<feature type="domain" description="CUT" evidence="17">
    <location>
        <begin position="1042"/>
        <end position="1129"/>
    </location>
</feature>
<dbReference type="PANTHER" id="PTHR14043:SF2">
    <property type="entry name" value="HOMEOBOX PROTEIN CUT"/>
    <property type="match status" value="1"/>
</dbReference>
<dbReference type="Proteomes" id="UP001165740">
    <property type="component" value="Chromosome 12"/>
</dbReference>
<accession>A0A9W2YFD3</accession>
<evidence type="ECO:0000313" key="19">
    <source>
        <dbReference type="RefSeq" id="XP_055861464.1"/>
    </source>
</evidence>
<keyword evidence="18" id="KW-1185">Reference proteome</keyword>
<feature type="domain" description="CUT" evidence="17">
    <location>
        <begin position="624"/>
        <end position="711"/>
    </location>
</feature>
<feature type="domain" description="Homeobox" evidence="16">
    <location>
        <begin position="1391"/>
        <end position="1451"/>
    </location>
</feature>
<feature type="region of interest" description="Disordered" evidence="15">
    <location>
        <begin position="1730"/>
        <end position="1772"/>
    </location>
</feature>
<dbReference type="InterPro" id="IPR010982">
    <property type="entry name" value="Lambda_DNA-bd_dom_sf"/>
</dbReference>
<evidence type="ECO:0000256" key="4">
    <source>
        <dbReference type="ARBA" id="ARBA00022737"/>
    </source>
</evidence>
<feature type="compositionally biased region" description="Basic and acidic residues" evidence="15">
    <location>
        <begin position="1758"/>
        <end position="1772"/>
    </location>
</feature>
<evidence type="ECO:0000256" key="12">
    <source>
        <dbReference type="RuleBase" id="RU000682"/>
    </source>
</evidence>
<name>A0A9W2YFD3_BIOGL</name>
<dbReference type="GeneID" id="106067975"/>
<evidence type="ECO:0000259" key="16">
    <source>
        <dbReference type="PROSITE" id="PS50071"/>
    </source>
</evidence>
<dbReference type="RefSeq" id="XP_055861464.1">
    <property type="nucleotide sequence ID" value="XM_056005489.1"/>
</dbReference>
<feature type="compositionally biased region" description="Low complexity" evidence="15">
    <location>
        <begin position="1600"/>
        <end position="1614"/>
    </location>
</feature>
<dbReference type="PROSITE" id="PS00027">
    <property type="entry name" value="HOMEOBOX_1"/>
    <property type="match status" value="1"/>
</dbReference>
<dbReference type="Pfam" id="PF02376">
    <property type="entry name" value="CUT"/>
    <property type="match status" value="3"/>
</dbReference>
<evidence type="ECO:0000256" key="1">
    <source>
        <dbReference type="ARBA" id="ARBA00004123"/>
    </source>
</evidence>
<feature type="region of interest" description="Disordered" evidence="15">
    <location>
        <begin position="415"/>
        <end position="434"/>
    </location>
</feature>